<dbReference type="AlphaFoldDB" id="A0A1I1FVU0"/>
<gene>
    <name evidence="8" type="ORF">SAMN02910406_00974</name>
</gene>
<evidence type="ECO:0000256" key="1">
    <source>
        <dbReference type="ARBA" id="ARBA00004651"/>
    </source>
</evidence>
<dbReference type="GO" id="GO:0015109">
    <property type="term" value="F:chromate transmembrane transporter activity"/>
    <property type="evidence" value="ECO:0007669"/>
    <property type="project" value="InterPro"/>
</dbReference>
<keyword evidence="6 7" id="KW-0472">Membrane</keyword>
<evidence type="ECO:0000313" key="9">
    <source>
        <dbReference type="Proteomes" id="UP000182192"/>
    </source>
</evidence>
<feature type="transmembrane region" description="Helical" evidence="7">
    <location>
        <begin position="157"/>
        <end position="178"/>
    </location>
</feature>
<reference evidence="8 9" key="1">
    <citation type="submission" date="2016-10" db="EMBL/GenBank/DDBJ databases">
        <authorList>
            <person name="de Groot N.N."/>
        </authorList>
    </citation>
    <scope>NUCLEOTIDE SEQUENCE [LARGE SCALE GENOMIC DNA]</scope>
    <source>
        <strain evidence="8 9">AR67</strain>
    </source>
</reference>
<feature type="transmembrane region" description="Helical" evidence="7">
    <location>
        <begin position="122"/>
        <end position="145"/>
    </location>
</feature>
<evidence type="ECO:0000256" key="5">
    <source>
        <dbReference type="ARBA" id="ARBA00022989"/>
    </source>
</evidence>
<dbReference type="InterPro" id="IPR003370">
    <property type="entry name" value="Chromate_transpt"/>
</dbReference>
<dbReference type="InterPro" id="IPR052518">
    <property type="entry name" value="CHR_Transporter"/>
</dbReference>
<keyword evidence="5 7" id="KW-1133">Transmembrane helix</keyword>
<evidence type="ECO:0000256" key="4">
    <source>
        <dbReference type="ARBA" id="ARBA00022692"/>
    </source>
</evidence>
<evidence type="ECO:0000256" key="7">
    <source>
        <dbReference type="SAM" id="Phobius"/>
    </source>
</evidence>
<keyword evidence="3" id="KW-1003">Cell membrane</keyword>
<accession>A0A1I1FVU0</accession>
<organism evidence="8 9">
    <name type="scientific">Ruminococcus albus</name>
    <dbReference type="NCBI Taxonomy" id="1264"/>
    <lineage>
        <taxon>Bacteria</taxon>
        <taxon>Bacillati</taxon>
        <taxon>Bacillota</taxon>
        <taxon>Clostridia</taxon>
        <taxon>Eubacteriales</taxon>
        <taxon>Oscillospiraceae</taxon>
        <taxon>Ruminococcus</taxon>
    </lineage>
</organism>
<evidence type="ECO:0000256" key="2">
    <source>
        <dbReference type="ARBA" id="ARBA00005262"/>
    </source>
</evidence>
<proteinExistence type="inferred from homology"/>
<dbReference type="GO" id="GO:0005886">
    <property type="term" value="C:plasma membrane"/>
    <property type="evidence" value="ECO:0007669"/>
    <property type="project" value="UniProtKB-SubCell"/>
</dbReference>
<evidence type="ECO:0000256" key="6">
    <source>
        <dbReference type="ARBA" id="ARBA00023136"/>
    </source>
</evidence>
<dbReference type="EMBL" id="FOKQ01000006">
    <property type="protein sequence ID" value="SFC01163.1"/>
    <property type="molecule type" value="Genomic_DNA"/>
</dbReference>
<name>A0A1I1FVU0_RUMAL</name>
<keyword evidence="4 7" id="KW-0812">Transmembrane</keyword>
<dbReference type="RefSeq" id="WP_242940776.1">
    <property type="nucleotide sequence ID" value="NZ_FOKQ01000006.1"/>
</dbReference>
<dbReference type="PANTHER" id="PTHR43663">
    <property type="entry name" value="CHROMATE TRANSPORT PROTEIN-RELATED"/>
    <property type="match status" value="1"/>
</dbReference>
<comment type="subcellular location">
    <subcellularLocation>
        <location evidence="1">Cell membrane</location>
        <topology evidence="1">Multi-pass membrane protein</topology>
    </subcellularLocation>
</comment>
<feature type="transmembrane region" description="Helical" evidence="7">
    <location>
        <begin position="54"/>
        <end position="76"/>
    </location>
</feature>
<evidence type="ECO:0000313" key="8">
    <source>
        <dbReference type="EMBL" id="SFC01163.1"/>
    </source>
</evidence>
<dbReference type="Proteomes" id="UP000182192">
    <property type="component" value="Unassembled WGS sequence"/>
</dbReference>
<dbReference type="PANTHER" id="PTHR43663:SF1">
    <property type="entry name" value="CHROMATE TRANSPORTER"/>
    <property type="match status" value="1"/>
</dbReference>
<dbReference type="Pfam" id="PF02417">
    <property type="entry name" value="Chromate_transp"/>
    <property type="match status" value="1"/>
</dbReference>
<sequence>MLRVTYQAVNVTYYNQEGGSKHKNCLLCKQLKIDTNLSLWYNNQGDLMNKNLDLFLTFMKIGAFTFGGGYAMIPLIQREVCDNKQWLNEDDILEVVAIAESTPGPVAINAATFVGSRTAGTLGAVCATLGVVLPSFLIISLISFILKAFQESRAVQYAFMGIRAGVLALILKAVCTMFMATKKHAVSYVIMAAALVLTAFLKIDAVFVIIGCVIFGLIWSLIFRKEQSDDMD</sequence>
<comment type="similarity">
    <text evidence="2">Belongs to the chromate ion transporter (CHR) (TC 2.A.51) family.</text>
</comment>
<feature type="transmembrane region" description="Helical" evidence="7">
    <location>
        <begin position="207"/>
        <end position="223"/>
    </location>
</feature>
<protein>
    <submittedName>
        <fullName evidence="8">Chromate transporter</fullName>
    </submittedName>
</protein>
<evidence type="ECO:0000256" key="3">
    <source>
        <dbReference type="ARBA" id="ARBA00022475"/>
    </source>
</evidence>